<evidence type="ECO:0000313" key="2">
    <source>
        <dbReference type="Proteomes" id="UP000789525"/>
    </source>
</evidence>
<feature type="non-terminal residue" evidence="1">
    <location>
        <position position="528"/>
    </location>
</feature>
<dbReference type="Proteomes" id="UP000789525">
    <property type="component" value="Unassembled WGS sequence"/>
</dbReference>
<evidence type="ECO:0000313" key="1">
    <source>
        <dbReference type="EMBL" id="CAG8707682.1"/>
    </source>
</evidence>
<protein>
    <submittedName>
        <fullName evidence="1">362_t:CDS:1</fullName>
    </submittedName>
</protein>
<reference evidence="1" key="1">
    <citation type="submission" date="2021-06" db="EMBL/GenBank/DDBJ databases">
        <authorList>
            <person name="Kallberg Y."/>
            <person name="Tangrot J."/>
            <person name="Rosling A."/>
        </authorList>
    </citation>
    <scope>NUCLEOTIDE SEQUENCE</scope>
    <source>
        <strain evidence="1">CL356</strain>
    </source>
</reference>
<comment type="caution">
    <text evidence="1">The sequence shown here is derived from an EMBL/GenBank/DDBJ whole genome shotgun (WGS) entry which is preliminary data.</text>
</comment>
<keyword evidence="2" id="KW-1185">Reference proteome</keyword>
<feature type="non-terminal residue" evidence="1">
    <location>
        <position position="1"/>
    </location>
</feature>
<sequence length="528" mass="59850">SESEEPATESLAFKRRKKEYTERNPDLEYSYPGDDVFIFKDDLDTFMSQLKDWNERLEKYDNGRFQLPADFFRSHIEPLKQHKYDKLHELEKQIEEVIADHLKKVDREAERLKALSIKIIISNIEQAWKSFLEAIYRPMAPSKFAKSAGWFTVQHGPAAINCLRPPECSRIPIALLHSAFTKFIYTVNQPMPFKTEFTDAYKAAWELCLTMPGLFKDKKQRKSSLNKTINSLLEGEFPGFTQKRLGNADPDGLLLAPDGSVNCIMEIKNEPGSAGDVYMQSSCSYDAIARHAPTGGKPGPSILFCGGYRDGIYSVVEPLSRWCSMLPDQFGERQEVLAKHLYAFKLSLRSLFNDSAKYRGSESEVLVKIVRGPYGVDAHRFAAENGFAPRLYGVANVDGAPPAYIMEFLSEDQGWLPLQKAFFHIKREEDWGELASKAREFLFCMKNQQLVHGDLRANNTLFRLGDNGIDLRVLDWDWSGTAATVRYPMDRNPQAGLLGTPGGFIHSNHDAEALSEQLKQVAQPPIRS</sequence>
<proteinExistence type="predicted"/>
<accession>A0ACA9PI21</accession>
<gene>
    <name evidence="1" type="ORF">ACOLOM_LOCUS10522</name>
</gene>
<organism evidence="1 2">
    <name type="scientific">Acaulospora colombiana</name>
    <dbReference type="NCBI Taxonomy" id="27376"/>
    <lineage>
        <taxon>Eukaryota</taxon>
        <taxon>Fungi</taxon>
        <taxon>Fungi incertae sedis</taxon>
        <taxon>Mucoromycota</taxon>
        <taxon>Glomeromycotina</taxon>
        <taxon>Glomeromycetes</taxon>
        <taxon>Diversisporales</taxon>
        <taxon>Acaulosporaceae</taxon>
        <taxon>Acaulospora</taxon>
    </lineage>
</organism>
<name>A0ACA9PI21_9GLOM</name>
<dbReference type="EMBL" id="CAJVPT010034349">
    <property type="protein sequence ID" value="CAG8707682.1"/>
    <property type="molecule type" value="Genomic_DNA"/>
</dbReference>